<feature type="compositionally biased region" description="Low complexity" evidence="1">
    <location>
        <begin position="141"/>
        <end position="152"/>
    </location>
</feature>
<evidence type="ECO:0008006" key="6">
    <source>
        <dbReference type="Google" id="ProtNLM"/>
    </source>
</evidence>
<dbReference type="RefSeq" id="WP_144093178.1">
    <property type="nucleotide sequence ID" value="NZ_CABHMX010000032.1"/>
</dbReference>
<keyword evidence="2" id="KW-0472">Membrane</keyword>
<feature type="compositionally biased region" description="Polar residues" evidence="1">
    <location>
        <begin position="153"/>
        <end position="183"/>
    </location>
</feature>
<keyword evidence="2" id="KW-0812">Transmembrane</keyword>
<evidence type="ECO:0000313" key="5">
    <source>
        <dbReference type="Proteomes" id="UP000408482"/>
    </source>
</evidence>
<accession>A0A564VPT0</accession>
<evidence type="ECO:0000256" key="1">
    <source>
        <dbReference type="SAM" id="MobiDB-lite"/>
    </source>
</evidence>
<dbReference type="AlphaFoldDB" id="A0A564VPT0"/>
<feature type="transmembrane region" description="Helical" evidence="2">
    <location>
        <begin position="247"/>
        <end position="266"/>
    </location>
</feature>
<evidence type="ECO:0000313" key="4">
    <source>
        <dbReference type="EMBL" id="VUX34545.1"/>
    </source>
</evidence>
<dbReference type="EMBL" id="CABHNW010000040">
    <property type="protein sequence ID" value="VUX34545.1"/>
    <property type="molecule type" value="Genomic_DNA"/>
</dbReference>
<dbReference type="Proteomes" id="UP000408482">
    <property type="component" value="Unassembled WGS sequence"/>
</dbReference>
<organism evidence="4 5">
    <name type="scientific">Blautia luti</name>
    <dbReference type="NCBI Taxonomy" id="89014"/>
    <lineage>
        <taxon>Bacteria</taxon>
        <taxon>Bacillati</taxon>
        <taxon>Bacillota</taxon>
        <taxon>Clostridia</taxon>
        <taxon>Lachnospirales</taxon>
        <taxon>Lachnospiraceae</taxon>
        <taxon>Blautia</taxon>
    </lineage>
</organism>
<keyword evidence="3" id="KW-0732">Signal</keyword>
<evidence type="ECO:0000256" key="2">
    <source>
        <dbReference type="SAM" id="Phobius"/>
    </source>
</evidence>
<sequence>MKRCKGVLLTGMLVLSMSVPVYADKSVVVKVEAPADTTDYYMTVDSGGVGVDIYPSTDGKGEKLNDKTVRDGTVLHIEGETEKNGETWGYTEYNGRYGYVPLEELRPSKDAELAKAGIAGSTEKETSAVNQGNASDTQDSAAGETQGEAAGTDNTGSSQVQNGEGQGTSAGTDNTGSSQAQNGEGQGASAGTASTGSSQAQRGEVQGPPAADGTTEGGESDEAVTKPVNGTAATSFKEENSWYKSPFIWIGIATALAVIGILGYHLKKR</sequence>
<keyword evidence="2" id="KW-1133">Transmembrane helix</keyword>
<feature type="chain" id="PRO_5021739017" description="Bacterial SH3 domain protein" evidence="3">
    <location>
        <begin position="24"/>
        <end position="269"/>
    </location>
</feature>
<proteinExistence type="predicted"/>
<keyword evidence="5" id="KW-1185">Reference proteome</keyword>
<evidence type="ECO:0000256" key="3">
    <source>
        <dbReference type="SAM" id="SignalP"/>
    </source>
</evidence>
<name>A0A564VPT0_9FIRM</name>
<feature type="region of interest" description="Disordered" evidence="1">
    <location>
        <begin position="117"/>
        <end position="232"/>
    </location>
</feature>
<feature type="compositionally biased region" description="Polar residues" evidence="1">
    <location>
        <begin position="127"/>
        <end position="140"/>
    </location>
</feature>
<feature type="signal peptide" evidence="3">
    <location>
        <begin position="1"/>
        <end position="23"/>
    </location>
</feature>
<gene>
    <name evidence="4" type="ORF">RSSSTS7063_02719</name>
</gene>
<protein>
    <recommendedName>
        <fullName evidence="6">Bacterial SH3 domain protein</fullName>
    </recommendedName>
</protein>
<feature type="compositionally biased region" description="Low complexity" evidence="1">
    <location>
        <begin position="187"/>
        <end position="201"/>
    </location>
</feature>
<reference evidence="4 5" key="1">
    <citation type="submission" date="2019-07" db="EMBL/GenBank/DDBJ databases">
        <authorList>
            <person name="Hibberd C M."/>
            <person name="Gehrig L. J."/>
            <person name="Chang H.-W."/>
            <person name="Venkatesh S."/>
        </authorList>
    </citation>
    <scope>NUCLEOTIDE SEQUENCE [LARGE SCALE GENOMIC DNA]</scope>
    <source>
        <strain evidence="4">Blautia_luti_SSTS_Bg7063</strain>
    </source>
</reference>